<evidence type="ECO:0000313" key="1">
    <source>
        <dbReference type="EMBL" id="GIX98209.1"/>
    </source>
</evidence>
<evidence type="ECO:0000313" key="2">
    <source>
        <dbReference type="Proteomes" id="UP001054837"/>
    </source>
</evidence>
<dbReference type="AlphaFoldDB" id="A0AAV4PNF9"/>
<protein>
    <submittedName>
        <fullName evidence="1">Uncharacterized protein</fullName>
    </submittedName>
</protein>
<sequence>MWESFLMRKHMSWRTRIRTNQPLTPPFPLTLRNTCNHITADIGNFTSKSLKDLSGNIRWKCLTTEGSVPIQLERTEAVAHFCLTNSHDYLQTYIHRIHMASNVICLFCQIVRLGLCHLKNYTELIIVPEDTVRYWKARRLMAELP</sequence>
<gene>
    <name evidence="1" type="ORF">CDAR_5521</name>
</gene>
<name>A0AAV4PNF9_9ARAC</name>
<accession>A0AAV4PNF9</accession>
<dbReference type="EMBL" id="BPLQ01003124">
    <property type="protein sequence ID" value="GIX98209.1"/>
    <property type="molecule type" value="Genomic_DNA"/>
</dbReference>
<proteinExistence type="predicted"/>
<organism evidence="1 2">
    <name type="scientific">Caerostris darwini</name>
    <dbReference type="NCBI Taxonomy" id="1538125"/>
    <lineage>
        <taxon>Eukaryota</taxon>
        <taxon>Metazoa</taxon>
        <taxon>Ecdysozoa</taxon>
        <taxon>Arthropoda</taxon>
        <taxon>Chelicerata</taxon>
        <taxon>Arachnida</taxon>
        <taxon>Araneae</taxon>
        <taxon>Araneomorphae</taxon>
        <taxon>Entelegynae</taxon>
        <taxon>Araneoidea</taxon>
        <taxon>Araneidae</taxon>
        <taxon>Caerostris</taxon>
    </lineage>
</organism>
<reference evidence="1 2" key="1">
    <citation type="submission" date="2021-06" db="EMBL/GenBank/DDBJ databases">
        <title>Caerostris darwini draft genome.</title>
        <authorList>
            <person name="Kono N."/>
            <person name="Arakawa K."/>
        </authorList>
    </citation>
    <scope>NUCLEOTIDE SEQUENCE [LARGE SCALE GENOMIC DNA]</scope>
</reference>
<comment type="caution">
    <text evidence="1">The sequence shown here is derived from an EMBL/GenBank/DDBJ whole genome shotgun (WGS) entry which is preliminary data.</text>
</comment>
<dbReference type="Proteomes" id="UP001054837">
    <property type="component" value="Unassembled WGS sequence"/>
</dbReference>
<keyword evidence="2" id="KW-1185">Reference proteome</keyword>